<dbReference type="PROSITE" id="PS00143">
    <property type="entry name" value="INSULINASE"/>
    <property type="match status" value="1"/>
</dbReference>
<accession>A0A3E0WZD9</accession>
<dbReference type="InterPro" id="IPR011765">
    <property type="entry name" value="Pept_M16_N"/>
</dbReference>
<dbReference type="PANTHER" id="PTHR43690:SF17">
    <property type="entry name" value="PROTEIN YHJJ"/>
    <property type="match status" value="1"/>
</dbReference>
<evidence type="ECO:0000256" key="2">
    <source>
        <dbReference type="ARBA" id="ARBA00007261"/>
    </source>
</evidence>
<evidence type="ECO:0000256" key="1">
    <source>
        <dbReference type="ARBA" id="ARBA00001947"/>
    </source>
</evidence>
<name>A0A3E0WZD9_9GAMM</name>
<keyword evidence="12" id="KW-1185">Reference proteome</keyword>
<evidence type="ECO:0000256" key="4">
    <source>
        <dbReference type="ARBA" id="ARBA00022723"/>
    </source>
</evidence>
<proteinExistence type="inferred from homology"/>
<evidence type="ECO:0000313" key="12">
    <source>
        <dbReference type="Proteomes" id="UP000256763"/>
    </source>
</evidence>
<evidence type="ECO:0000256" key="5">
    <source>
        <dbReference type="ARBA" id="ARBA00022801"/>
    </source>
</evidence>
<evidence type="ECO:0000259" key="9">
    <source>
        <dbReference type="Pfam" id="PF00675"/>
    </source>
</evidence>
<dbReference type="InterPro" id="IPR001431">
    <property type="entry name" value="Pept_M16_Zn_BS"/>
</dbReference>
<evidence type="ECO:0000256" key="7">
    <source>
        <dbReference type="ARBA" id="ARBA00023049"/>
    </source>
</evidence>
<dbReference type="EMBL" id="NFZW01000007">
    <property type="protein sequence ID" value="RFA37523.1"/>
    <property type="molecule type" value="Genomic_DNA"/>
</dbReference>
<dbReference type="Gene3D" id="3.30.830.10">
    <property type="entry name" value="Metalloenzyme, LuxS/M16 peptidase-like"/>
    <property type="match status" value="2"/>
</dbReference>
<dbReference type="InterPro" id="IPR007863">
    <property type="entry name" value="Peptidase_M16_C"/>
</dbReference>
<dbReference type="Proteomes" id="UP000256763">
    <property type="component" value="Unassembled WGS sequence"/>
</dbReference>
<dbReference type="InterPro" id="IPR011249">
    <property type="entry name" value="Metalloenz_LuxS/M16"/>
</dbReference>
<organism evidence="11 12">
    <name type="scientific">Alkalilimnicola ehrlichii</name>
    <dbReference type="NCBI Taxonomy" id="351052"/>
    <lineage>
        <taxon>Bacteria</taxon>
        <taxon>Pseudomonadati</taxon>
        <taxon>Pseudomonadota</taxon>
        <taxon>Gammaproteobacteria</taxon>
        <taxon>Chromatiales</taxon>
        <taxon>Ectothiorhodospiraceae</taxon>
        <taxon>Alkalilimnicola</taxon>
    </lineage>
</organism>
<keyword evidence="6" id="KW-0862">Zinc</keyword>
<comment type="similarity">
    <text evidence="2 8">Belongs to the peptidase M16 family.</text>
</comment>
<sequence>MAQADDLGIYEYELDNGLTVLVRPDHRAPVAVSQLWYRVGSSYEYRGVTGISHMLEHMMFKGTERLAPGEFSHIIARHGGRDNAMTGRDFTAYHQQLAADRLAIAFELEADRMHRLQLTEEEFVNEMEVVKEERRQRVDDIPTAVMMERFFATAYTSSTYHQPIIGWQEDLDNMTLDDVQAWYDRWYGPDNAILIVVGDVEPEAVRDLAAEYFGDVPARDIAPPKPSHDIPAPGERRIAVRIPAEVPVIVMGYQVPSGATADEEWETYALTVLATVLSGGSAARLPSQLVRGQEIAASAGASYSPIARLDTLFLFSANPAGDTGLDTLEQALNAEIERAREEPISEAELERAQNQIMADHLFELDSMFYQAMQIGMLETADIGWRELERFEAGIRSVTPEQVQQVAQRYLIPDRLTVGLLEPIRQGGEQE</sequence>
<reference evidence="12" key="1">
    <citation type="submission" date="2017-05" db="EMBL/GenBank/DDBJ databases">
        <authorList>
            <person name="Sharma S."/>
            <person name="Sidhu C."/>
            <person name="Pinnaka A.K."/>
        </authorList>
    </citation>
    <scope>NUCLEOTIDE SEQUENCE [LARGE SCALE GENOMIC DNA]</scope>
    <source>
        <strain evidence="12">AK93</strain>
    </source>
</reference>
<evidence type="ECO:0000256" key="6">
    <source>
        <dbReference type="ARBA" id="ARBA00022833"/>
    </source>
</evidence>
<dbReference type="Pfam" id="PF00675">
    <property type="entry name" value="Peptidase_M16"/>
    <property type="match status" value="1"/>
</dbReference>
<dbReference type="InterPro" id="IPR050626">
    <property type="entry name" value="Peptidase_M16"/>
</dbReference>
<dbReference type="GO" id="GO:0046872">
    <property type="term" value="F:metal ion binding"/>
    <property type="evidence" value="ECO:0007669"/>
    <property type="project" value="UniProtKB-KW"/>
</dbReference>
<protein>
    <submittedName>
        <fullName evidence="11">Peptidase M16</fullName>
    </submittedName>
</protein>
<dbReference type="GO" id="GO:0004222">
    <property type="term" value="F:metalloendopeptidase activity"/>
    <property type="evidence" value="ECO:0007669"/>
    <property type="project" value="InterPro"/>
</dbReference>
<gene>
    <name evidence="11" type="ORF">CAL65_08875</name>
</gene>
<dbReference type="SUPFAM" id="SSF63411">
    <property type="entry name" value="LuxS/MPP-like metallohydrolase"/>
    <property type="match status" value="2"/>
</dbReference>
<dbReference type="PANTHER" id="PTHR43690">
    <property type="entry name" value="NARDILYSIN"/>
    <property type="match status" value="1"/>
</dbReference>
<keyword evidence="7" id="KW-0482">Metalloprotease</keyword>
<comment type="caution">
    <text evidence="11">The sequence shown here is derived from an EMBL/GenBank/DDBJ whole genome shotgun (WGS) entry which is preliminary data.</text>
</comment>
<dbReference type="GO" id="GO:0006508">
    <property type="term" value="P:proteolysis"/>
    <property type="evidence" value="ECO:0007669"/>
    <property type="project" value="UniProtKB-KW"/>
</dbReference>
<comment type="cofactor">
    <cofactor evidence="1">
        <name>Zn(2+)</name>
        <dbReference type="ChEBI" id="CHEBI:29105"/>
    </cofactor>
</comment>
<keyword evidence="5" id="KW-0378">Hydrolase</keyword>
<keyword evidence="3" id="KW-0645">Protease</keyword>
<evidence type="ECO:0000259" key="10">
    <source>
        <dbReference type="Pfam" id="PF05193"/>
    </source>
</evidence>
<evidence type="ECO:0000313" key="11">
    <source>
        <dbReference type="EMBL" id="RFA37523.1"/>
    </source>
</evidence>
<evidence type="ECO:0000256" key="3">
    <source>
        <dbReference type="ARBA" id="ARBA00022670"/>
    </source>
</evidence>
<evidence type="ECO:0000256" key="8">
    <source>
        <dbReference type="RuleBase" id="RU004447"/>
    </source>
</evidence>
<dbReference type="OrthoDB" id="9811314at2"/>
<dbReference type="AlphaFoldDB" id="A0A3E0WZD9"/>
<feature type="domain" description="Peptidase M16 N-terminal" evidence="9">
    <location>
        <begin position="20"/>
        <end position="165"/>
    </location>
</feature>
<keyword evidence="4" id="KW-0479">Metal-binding</keyword>
<dbReference type="Pfam" id="PF05193">
    <property type="entry name" value="Peptidase_M16_C"/>
    <property type="match status" value="1"/>
</dbReference>
<feature type="domain" description="Peptidase M16 C-terminal" evidence="10">
    <location>
        <begin position="173"/>
        <end position="355"/>
    </location>
</feature>